<reference evidence="2" key="1">
    <citation type="submission" date="2021-03" db="EMBL/GenBank/DDBJ databases">
        <authorList>
            <person name="Jaffe A."/>
        </authorList>
    </citation>
    <scope>NUCLEOTIDE SEQUENCE</scope>
    <source>
        <strain evidence="2">RIFCSPLOWO2_01_FULL_AR10_48_17</strain>
    </source>
</reference>
<accession>A0A8T4L1T2</accession>
<dbReference type="SUPFAM" id="SSF57783">
    <property type="entry name" value="Zinc beta-ribbon"/>
    <property type="match status" value="1"/>
</dbReference>
<organism evidence="2 3">
    <name type="scientific">Candidatus Iainarchaeum sp</name>
    <dbReference type="NCBI Taxonomy" id="3101447"/>
    <lineage>
        <taxon>Archaea</taxon>
        <taxon>Candidatus Iainarchaeota</taxon>
        <taxon>Candidatus Iainarchaeia</taxon>
        <taxon>Candidatus Iainarchaeales</taxon>
        <taxon>Candidatus Iainarchaeaceae</taxon>
        <taxon>Candidatus Iainarchaeum</taxon>
    </lineage>
</organism>
<gene>
    <name evidence="2" type="ORF">J4215_01415</name>
</gene>
<name>A0A8T4L1T2_9ARCH</name>
<proteinExistence type="predicted"/>
<dbReference type="EMBL" id="JAGVWC010000008">
    <property type="protein sequence ID" value="MBS3061223.1"/>
    <property type="molecule type" value="Genomic_DNA"/>
</dbReference>
<evidence type="ECO:0000313" key="3">
    <source>
        <dbReference type="Proteomes" id="UP000675968"/>
    </source>
</evidence>
<feature type="domain" description="Small zinc finger protein HVO-2753-like zinc-binding pocket" evidence="1">
    <location>
        <begin position="5"/>
        <end position="47"/>
    </location>
</feature>
<dbReference type="Proteomes" id="UP000675968">
    <property type="component" value="Unassembled WGS sequence"/>
</dbReference>
<evidence type="ECO:0000259" key="1">
    <source>
        <dbReference type="Pfam" id="PF07754"/>
    </source>
</evidence>
<reference evidence="2" key="2">
    <citation type="submission" date="2021-05" db="EMBL/GenBank/DDBJ databases">
        <title>Protein family content uncovers lineage relationships and bacterial pathway maintenance mechanisms in DPANN archaea.</title>
        <authorList>
            <person name="Castelle C.J."/>
            <person name="Meheust R."/>
            <person name="Jaffe A.L."/>
            <person name="Seitz K."/>
            <person name="Gong X."/>
            <person name="Baker B.J."/>
            <person name="Banfield J.F."/>
        </authorList>
    </citation>
    <scope>NUCLEOTIDE SEQUENCE</scope>
    <source>
        <strain evidence="2">RIFCSPLOWO2_01_FULL_AR10_48_17</strain>
    </source>
</reference>
<comment type="caution">
    <text evidence="2">The sequence shown here is derived from an EMBL/GenBank/DDBJ whole genome shotgun (WGS) entry which is preliminary data.</text>
</comment>
<dbReference type="AlphaFoldDB" id="A0A8T4L1T2"/>
<dbReference type="InterPro" id="IPR011668">
    <property type="entry name" value="HVO_2753-like_ZBP"/>
</dbReference>
<dbReference type="PANTHER" id="PTHR40733:SF1">
    <property type="entry name" value="SMALL ZINC FINGER PROTEIN HVO-2753-LIKE ZINC-BINDING POCKET DOMAIN-CONTAINING PROTEIN"/>
    <property type="match status" value="1"/>
</dbReference>
<dbReference type="PANTHER" id="PTHR40733">
    <property type="entry name" value="ZINC-RIBBON RNA-BINDING PROTEIN INVOLVED IN TRANSLATION-RELATED"/>
    <property type="match status" value="1"/>
</dbReference>
<evidence type="ECO:0000313" key="2">
    <source>
        <dbReference type="EMBL" id="MBS3061223.1"/>
    </source>
</evidence>
<dbReference type="Pfam" id="PF07754">
    <property type="entry name" value="HVO_2753_ZBP"/>
    <property type="match status" value="1"/>
</dbReference>
<protein>
    <submittedName>
        <fullName evidence="2">DUF1610 domain-containing protein</fullName>
    </submittedName>
</protein>
<sequence length="51" mass="5710">MKASTTSNREVIDDYVEFPCPKCGKQKIVRSLHDRTTARTYTCPTCGFVGP</sequence>
<dbReference type="InterPro" id="IPR044720">
    <property type="entry name" value="HVO_2753-like"/>
</dbReference>